<dbReference type="Proteomes" id="UP000499080">
    <property type="component" value="Unassembled WGS sequence"/>
</dbReference>
<evidence type="ECO:0000313" key="1">
    <source>
        <dbReference type="EMBL" id="GBO39838.1"/>
    </source>
</evidence>
<reference evidence="1 2" key="1">
    <citation type="journal article" date="2019" name="Sci. Rep.">
        <title>Orb-weaving spider Araneus ventricosus genome elucidates the spidroin gene catalogue.</title>
        <authorList>
            <person name="Kono N."/>
            <person name="Nakamura H."/>
            <person name="Ohtoshi R."/>
            <person name="Moran D.A.P."/>
            <person name="Shinohara A."/>
            <person name="Yoshida Y."/>
            <person name="Fujiwara M."/>
            <person name="Mori M."/>
            <person name="Tomita M."/>
            <person name="Arakawa K."/>
        </authorList>
    </citation>
    <scope>NUCLEOTIDE SEQUENCE [LARGE SCALE GENOMIC DNA]</scope>
</reference>
<name>A0A4Y2WST8_ARAVE</name>
<organism evidence="1 2">
    <name type="scientific">Araneus ventricosus</name>
    <name type="common">Orbweaver spider</name>
    <name type="synonym">Epeira ventricosa</name>
    <dbReference type="NCBI Taxonomy" id="182803"/>
    <lineage>
        <taxon>Eukaryota</taxon>
        <taxon>Metazoa</taxon>
        <taxon>Ecdysozoa</taxon>
        <taxon>Arthropoda</taxon>
        <taxon>Chelicerata</taxon>
        <taxon>Arachnida</taxon>
        <taxon>Araneae</taxon>
        <taxon>Araneomorphae</taxon>
        <taxon>Entelegynae</taxon>
        <taxon>Araneoidea</taxon>
        <taxon>Araneidae</taxon>
        <taxon>Araneus</taxon>
    </lineage>
</organism>
<dbReference type="AlphaFoldDB" id="A0A4Y2WST8"/>
<accession>A0A4Y2WST8</accession>
<evidence type="ECO:0000313" key="2">
    <source>
        <dbReference type="Proteomes" id="UP000499080"/>
    </source>
</evidence>
<keyword evidence="2" id="KW-1185">Reference proteome</keyword>
<gene>
    <name evidence="1" type="ORF">AVEN_231659_1</name>
</gene>
<feature type="non-terminal residue" evidence="1">
    <location>
        <position position="1"/>
    </location>
</feature>
<proteinExistence type="predicted"/>
<sequence>DTLRQQARCVYSAALDCETAFIPEAYRNVGSVEYMCGKKDNLSVAKKYNKMFTATFASKIEGPELRTSPSSISEDESSIKSFFSFMRETISSSLVTSDVMKS</sequence>
<protein>
    <submittedName>
        <fullName evidence="1">Uncharacterized protein</fullName>
    </submittedName>
</protein>
<dbReference type="EMBL" id="BGPR01064942">
    <property type="protein sequence ID" value="GBO39838.1"/>
    <property type="molecule type" value="Genomic_DNA"/>
</dbReference>
<comment type="caution">
    <text evidence="1">The sequence shown here is derived from an EMBL/GenBank/DDBJ whole genome shotgun (WGS) entry which is preliminary data.</text>
</comment>